<gene>
    <name evidence="1" type="ORF">HPB49_023146</name>
</gene>
<evidence type="ECO:0000313" key="2">
    <source>
        <dbReference type="Proteomes" id="UP000821865"/>
    </source>
</evidence>
<proteinExistence type="predicted"/>
<evidence type="ECO:0000313" key="1">
    <source>
        <dbReference type="EMBL" id="KAH7950369.1"/>
    </source>
</evidence>
<dbReference type="EMBL" id="CM023474">
    <property type="protein sequence ID" value="KAH7950369.1"/>
    <property type="molecule type" value="Genomic_DNA"/>
</dbReference>
<sequence length="403" mass="45665">MPRCFVTGCKSGYDSQRSAEKRHFFRAPRDSSRLQVWQRAIPRLDKQLTSSCVVCDLHFEDSDLVKEFVHNINGDVIIPHDNWALKDDAVARLFTNCPSYLSSGLKLFASQMTTEAMRVTLLSTLDIIEYLFGQGAHYILTAKLNQDPLERHFGLVRSFGGDESHPTVVNFTQIFRLLSLCTPIKTALRGSVEGAPSAVLVGVQDTLRRTKEDGSLNKAKLRDLIEARMRDLTTGPGDSHQHEDSDHVDFKGEVDDSILYYLSGYVVHKFTKTTTCSSCIGDISSTEPVVGKYAYLTIYRSFKEGCLKHPSRKMLHFVKIVNRAVSHFLSGDQVTSDFFWDVLDELEMENIDRLGCVEHEVAFTCQVLNFIIVTRMHFYARDVNRRLENIEKAAVANKKARLL</sequence>
<organism evidence="1 2">
    <name type="scientific">Dermacentor silvarum</name>
    <name type="common">Tick</name>
    <dbReference type="NCBI Taxonomy" id="543639"/>
    <lineage>
        <taxon>Eukaryota</taxon>
        <taxon>Metazoa</taxon>
        <taxon>Ecdysozoa</taxon>
        <taxon>Arthropoda</taxon>
        <taxon>Chelicerata</taxon>
        <taxon>Arachnida</taxon>
        <taxon>Acari</taxon>
        <taxon>Parasitiformes</taxon>
        <taxon>Ixodida</taxon>
        <taxon>Ixodoidea</taxon>
        <taxon>Ixodidae</taxon>
        <taxon>Rhipicephalinae</taxon>
        <taxon>Dermacentor</taxon>
    </lineage>
</organism>
<keyword evidence="2" id="KW-1185">Reference proteome</keyword>
<accession>A0ACB8CTM9</accession>
<comment type="caution">
    <text evidence="1">The sequence shown here is derived from an EMBL/GenBank/DDBJ whole genome shotgun (WGS) entry which is preliminary data.</text>
</comment>
<protein>
    <submittedName>
        <fullName evidence="1">Uncharacterized protein</fullName>
    </submittedName>
</protein>
<dbReference type="Proteomes" id="UP000821865">
    <property type="component" value="Chromosome 5"/>
</dbReference>
<name>A0ACB8CTM9_DERSI</name>
<reference evidence="1" key="1">
    <citation type="submission" date="2020-05" db="EMBL/GenBank/DDBJ databases">
        <title>Large-scale comparative analyses of tick genomes elucidate their genetic diversity and vector capacities.</title>
        <authorList>
            <person name="Jia N."/>
            <person name="Wang J."/>
            <person name="Shi W."/>
            <person name="Du L."/>
            <person name="Sun Y."/>
            <person name="Zhan W."/>
            <person name="Jiang J."/>
            <person name="Wang Q."/>
            <person name="Zhang B."/>
            <person name="Ji P."/>
            <person name="Sakyi L.B."/>
            <person name="Cui X."/>
            <person name="Yuan T."/>
            <person name="Jiang B."/>
            <person name="Yang W."/>
            <person name="Lam T.T.-Y."/>
            <person name="Chang Q."/>
            <person name="Ding S."/>
            <person name="Wang X."/>
            <person name="Zhu J."/>
            <person name="Ruan X."/>
            <person name="Zhao L."/>
            <person name="Wei J."/>
            <person name="Que T."/>
            <person name="Du C."/>
            <person name="Cheng J."/>
            <person name="Dai P."/>
            <person name="Han X."/>
            <person name="Huang E."/>
            <person name="Gao Y."/>
            <person name="Liu J."/>
            <person name="Shao H."/>
            <person name="Ye R."/>
            <person name="Li L."/>
            <person name="Wei W."/>
            <person name="Wang X."/>
            <person name="Wang C."/>
            <person name="Yang T."/>
            <person name="Huo Q."/>
            <person name="Li W."/>
            <person name="Guo W."/>
            <person name="Chen H."/>
            <person name="Zhou L."/>
            <person name="Ni X."/>
            <person name="Tian J."/>
            <person name="Zhou Y."/>
            <person name="Sheng Y."/>
            <person name="Liu T."/>
            <person name="Pan Y."/>
            <person name="Xia L."/>
            <person name="Li J."/>
            <person name="Zhao F."/>
            <person name="Cao W."/>
        </authorList>
    </citation>
    <scope>NUCLEOTIDE SEQUENCE</scope>
    <source>
        <strain evidence="1">Dsil-2018</strain>
    </source>
</reference>